<evidence type="ECO:0000313" key="2">
    <source>
        <dbReference type="EMBL" id="GLK10258.1"/>
    </source>
</evidence>
<dbReference type="InterPro" id="IPR025736">
    <property type="entry name" value="PucR_C-HTH_dom"/>
</dbReference>
<dbReference type="EMBL" id="BSEV01000007">
    <property type="protein sequence ID" value="GLK10258.1"/>
    <property type="molecule type" value="Genomic_DNA"/>
</dbReference>
<dbReference type="Proteomes" id="UP001143474">
    <property type="component" value="Unassembled WGS sequence"/>
</dbReference>
<reference evidence="2" key="2">
    <citation type="submission" date="2023-01" db="EMBL/GenBank/DDBJ databases">
        <authorList>
            <person name="Sun Q."/>
            <person name="Evtushenko L."/>
        </authorList>
    </citation>
    <scope>NUCLEOTIDE SEQUENCE</scope>
    <source>
        <strain evidence="2">VKM Ac-2007</strain>
    </source>
</reference>
<dbReference type="PANTHER" id="PTHR33744">
    <property type="entry name" value="CARBOHYDRATE DIACID REGULATOR"/>
    <property type="match status" value="1"/>
</dbReference>
<reference evidence="2" key="1">
    <citation type="journal article" date="2014" name="Int. J. Syst. Evol. Microbiol.">
        <title>Complete genome sequence of Corynebacterium casei LMG S-19264T (=DSM 44701T), isolated from a smear-ripened cheese.</title>
        <authorList>
            <consortium name="US DOE Joint Genome Institute (JGI-PGF)"/>
            <person name="Walter F."/>
            <person name="Albersmeier A."/>
            <person name="Kalinowski J."/>
            <person name="Ruckert C."/>
        </authorList>
    </citation>
    <scope>NUCLEOTIDE SEQUENCE</scope>
    <source>
        <strain evidence="2">VKM Ac-2007</strain>
    </source>
</reference>
<protein>
    <recommendedName>
        <fullName evidence="1">PucR C-terminal helix-turn-helix domain-containing protein</fullName>
    </recommendedName>
</protein>
<dbReference type="InterPro" id="IPR051448">
    <property type="entry name" value="CdaR-like_regulators"/>
</dbReference>
<name>A0A9W6MDW8_9ACTN</name>
<dbReference type="InterPro" id="IPR042070">
    <property type="entry name" value="PucR_C-HTH_sf"/>
</dbReference>
<feature type="domain" description="PucR C-terminal helix-turn-helix" evidence="1">
    <location>
        <begin position="1"/>
        <end position="58"/>
    </location>
</feature>
<evidence type="ECO:0000259" key="1">
    <source>
        <dbReference type="Pfam" id="PF13556"/>
    </source>
</evidence>
<evidence type="ECO:0000313" key="3">
    <source>
        <dbReference type="Proteomes" id="UP001143474"/>
    </source>
</evidence>
<dbReference type="AlphaFoldDB" id="A0A9W6MDW8"/>
<comment type="caution">
    <text evidence="2">The sequence shown here is derived from an EMBL/GenBank/DDBJ whole genome shotgun (WGS) entry which is preliminary data.</text>
</comment>
<dbReference type="Pfam" id="PF13556">
    <property type="entry name" value="HTH_30"/>
    <property type="match status" value="1"/>
</dbReference>
<proteinExistence type="predicted"/>
<keyword evidence="3" id="KW-1185">Reference proteome</keyword>
<dbReference type="Gene3D" id="1.10.10.2840">
    <property type="entry name" value="PucR C-terminal helix-turn-helix domain"/>
    <property type="match status" value="1"/>
</dbReference>
<accession>A0A9W6MDW8</accession>
<gene>
    <name evidence="2" type="ORF">GCM10017600_36640</name>
</gene>
<organism evidence="2 3">
    <name type="scientific">Streptosporangium carneum</name>
    <dbReference type="NCBI Taxonomy" id="47481"/>
    <lineage>
        <taxon>Bacteria</taxon>
        <taxon>Bacillati</taxon>
        <taxon>Actinomycetota</taxon>
        <taxon>Actinomycetes</taxon>
        <taxon>Streptosporangiales</taxon>
        <taxon>Streptosporangiaceae</taxon>
        <taxon>Streptosporangium</taxon>
    </lineage>
</organism>
<sequence length="59" mass="6649">MRTLGAFLGHGGSWNACAERLHAHVNTARYRIRRVDELTGRDLSTMADRVDLFLALQAH</sequence>